<dbReference type="PANTHER" id="PTHR41252:SF1">
    <property type="entry name" value="BLR2505 PROTEIN"/>
    <property type="match status" value="1"/>
</dbReference>
<keyword evidence="3" id="KW-1185">Reference proteome</keyword>
<dbReference type="Pfam" id="PF12680">
    <property type="entry name" value="SnoaL_2"/>
    <property type="match status" value="1"/>
</dbReference>
<gene>
    <name evidence="2" type="ORF">Sphch_3310</name>
</gene>
<dbReference type="Gene3D" id="3.10.450.50">
    <property type="match status" value="1"/>
</dbReference>
<dbReference type="RefSeq" id="WP_013849139.1">
    <property type="nucleotide sequence ID" value="NC_015594.1"/>
</dbReference>
<dbReference type="STRING" id="690566.Sphch_3310"/>
<dbReference type="Proteomes" id="UP000007150">
    <property type="component" value="Chromosome 2"/>
</dbReference>
<dbReference type="InterPro" id="IPR037401">
    <property type="entry name" value="SnoaL-like"/>
</dbReference>
<dbReference type="InterPro" id="IPR032710">
    <property type="entry name" value="NTF2-like_dom_sf"/>
</dbReference>
<accession>F6F397</accession>
<protein>
    <recommendedName>
        <fullName evidence="1">SnoaL-like domain-containing protein</fullName>
    </recommendedName>
</protein>
<dbReference type="EMBL" id="CP002799">
    <property type="protein sequence ID" value="AEG50909.1"/>
    <property type="molecule type" value="Genomic_DNA"/>
</dbReference>
<reference evidence="2 3" key="1">
    <citation type="submission" date="2011-05" db="EMBL/GenBank/DDBJ databases">
        <title>Complete sequence of chromosome 2 of Sphingobium chlorophenolicum L-1.</title>
        <authorList>
            <consortium name="US DOE Joint Genome Institute"/>
            <person name="Lucas S."/>
            <person name="Han J."/>
            <person name="Lapidus A."/>
            <person name="Cheng J.-F."/>
            <person name="Goodwin L."/>
            <person name="Pitluck S."/>
            <person name="Peters L."/>
            <person name="Daligault H."/>
            <person name="Han C."/>
            <person name="Tapia R."/>
            <person name="Land M."/>
            <person name="Hauser L."/>
            <person name="Kyrpides N."/>
            <person name="Ivanova N."/>
            <person name="Pagani I."/>
            <person name="Turner P."/>
            <person name="Copley S."/>
            <person name="Woyke T."/>
        </authorList>
    </citation>
    <scope>NUCLEOTIDE SEQUENCE [LARGE SCALE GENOMIC DNA]</scope>
    <source>
        <strain evidence="2 3">L-1</strain>
    </source>
</reference>
<dbReference type="SUPFAM" id="SSF54427">
    <property type="entry name" value="NTF2-like"/>
    <property type="match status" value="1"/>
</dbReference>
<dbReference type="HOGENOM" id="CLU_107220_1_2_5"/>
<sequence length="142" mass="16070">MEGENSKAVALEYIRRFNTGDIGYAHELLSDDLEWWVAGDLPFSGTITKPVFRKNNEMLVGLFKTFPKWVADSAIAEGDKAALICHSEGETKGGFQYRNKYHMLVTVRDGLIVRVEEYMDTKHCYDLLAAMEAETALEKSEN</sequence>
<proteinExistence type="predicted"/>
<evidence type="ECO:0000313" key="2">
    <source>
        <dbReference type="EMBL" id="AEG50909.1"/>
    </source>
</evidence>
<dbReference type="KEGG" id="sch:Sphch_3310"/>
<dbReference type="AlphaFoldDB" id="F6F397"/>
<organism evidence="2 3">
    <name type="scientific">Sphingobium chlorophenolicum L-1</name>
    <dbReference type="NCBI Taxonomy" id="690566"/>
    <lineage>
        <taxon>Bacteria</taxon>
        <taxon>Pseudomonadati</taxon>
        <taxon>Pseudomonadota</taxon>
        <taxon>Alphaproteobacteria</taxon>
        <taxon>Sphingomonadales</taxon>
        <taxon>Sphingomonadaceae</taxon>
        <taxon>Sphingobium</taxon>
    </lineage>
</organism>
<dbReference type="PANTHER" id="PTHR41252">
    <property type="entry name" value="BLR2505 PROTEIN"/>
    <property type="match status" value="1"/>
</dbReference>
<name>F6F397_SPHCR</name>
<feature type="domain" description="SnoaL-like" evidence="1">
    <location>
        <begin position="12"/>
        <end position="115"/>
    </location>
</feature>
<evidence type="ECO:0000313" key="3">
    <source>
        <dbReference type="Proteomes" id="UP000007150"/>
    </source>
</evidence>
<evidence type="ECO:0000259" key="1">
    <source>
        <dbReference type="Pfam" id="PF12680"/>
    </source>
</evidence>